<dbReference type="EMBL" id="VEPZ02001742">
    <property type="protein sequence ID" value="KAE8658803.1"/>
    <property type="molecule type" value="Genomic_DNA"/>
</dbReference>
<dbReference type="AlphaFoldDB" id="A0A6A2WI36"/>
<evidence type="ECO:0000313" key="1">
    <source>
        <dbReference type="EMBL" id="KAE8658803.1"/>
    </source>
</evidence>
<keyword evidence="2" id="KW-1185">Reference proteome</keyword>
<dbReference type="OrthoDB" id="273452at2759"/>
<evidence type="ECO:0000313" key="2">
    <source>
        <dbReference type="Proteomes" id="UP000436088"/>
    </source>
</evidence>
<proteinExistence type="predicted"/>
<dbReference type="Proteomes" id="UP000436088">
    <property type="component" value="Unassembled WGS sequence"/>
</dbReference>
<comment type="caution">
    <text evidence="1">The sequence shown here is derived from an EMBL/GenBank/DDBJ whole genome shotgun (WGS) entry which is preliminary data.</text>
</comment>
<organism evidence="1 2">
    <name type="scientific">Hibiscus syriacus</name>
    <name type="common">Rose of Sharon</name>
    <dbReference type="NCBI Taxonomy" id="106335"/>
    <lineage>
        <taxon>Eukaryota</taxon>
        <taxon>Viridiplantae</taxon>
        <taxon>Streptophyta</taxon>
        <taxon>Embryophyta</taxon>
        <taxon>Tracheophyta</taxon>
        <taxon>Spermatophyta</taxon>
        <taxon>Magnoliopsida</taxon>
        <taxon>eudicotyledons</taxon>
        <taxon>Gunneridae</taxon>
        <taxon>Pentapetalae</taxon>
        <taxon>rosids</taxon>
        <taxon>malvids</taxon>
        <taxon>Malvales</taxon>
        <taxon>Malvaceae</taxon>
        <taxon>Malvoideae</taxon>
        <taxon>Hibiscus</taxon>
    </lineage>
</organism>
<name>A0A6A2WI36_HIBSY</name>
<dbReference type="GO" id="GO:0051213">
    <property type="term" value="F:dioxygenase activity"/>
    <property type="evidence" value="ECO:0007669"/>
    <property type="project" value="UniProtKB-KW"/>
</dbReference>
<reference evidence="1" key="1">
    <citation type="submission" date="2019-09" db="EMBL/GenBank/DDBJ databases">
        <title>Draft genome information of white flower Hibiscus syriacus.</title>
        <authorList>
            <person name="Kim Y.-M."/>
        </authorList>
    </citation>
    <scope>NUCLEOTIDE SEQUENCE [LARGE SCALE GENOMIC DNA]</scope>
    <source>
        <strain evidence="1">YM2019G1</strain>
    </source>
</reference>
<sequence>MLDTTHEIAIYIHRFHNLDLFQQGWYRLKITVRWDNEASTSLATPSRVLQYDAPNLGCEAGGYGVWKIDEKDNSFATQPFRVKYARQDVLLFTIVAFDLPLKEKEVGNLSLLISTCANITLPLAGE</sequence>
<protein>
    <submittedName>
        <fullName evidence="1">2-oxoglutarate/Fe(II)-dependent dioxygenase-like</fullName>
    </submittedName>
</protein>
<accession>A0A6A2WI36</accession>
<gene>
    <name evidence="1" type="ORF">F3Y22_tig00116969pilonHSYRG00038</name>
</gene>